<feature type="compositionally biased region" description="Low complexity" evidence="1">
    <location>
        <begin position="15"/>
        <end position="43"/>
    </location>
</feature>
<feature type="compositionally biased region" description="Basic and acidic residues" evidence="1">
    <location>
        <begin position="164"/>
        <end position="185"/>
    </location>
</feature>
<sequence length="185" mass="19850">MFKNLNLSMSKNETNSQAPNSSQPQLPLQSSPENAASSEAPYSTDDAPDHFDALLAAPPVAATAAPLPSSAIDKDGFHKMFVGGFTVFSIVTHLRSLKVEAEDGTARAASDAIYDTIQDVPALHFLLEPQGKWMGRVACIAAFAVPMALNVRAELAARQQVPANDKKQEKTIVPDFDMSGKNERP</sequence>
<accession>A0A2W4ZW74</accession>
<gene>
    <name evidence="2" type="ORF">DI626_06285</name>
</gene>
<proteinExistence type="predicted"/>
<comment type="caution">
    <text evidence="2">The sequence shown here is derived from an EMBL/GenBank/DDBJ whole genome shotgun (WGS) entry which is preliminary data.</text>
</comment>
<evidence type="ECO:0000313" key="2">
    <source>
        <dbReference type="EMBL" id="PZO86540.1"/>
    </source>
</evidence>
<feature type="region of interest" description="Disordered" evidence="1">
    <location>
        <begin position="1"/>
        <end position="43"/>
    </location>
</feature>
<dbReference type="EMBL" id="QFNK01000110">
    <property type="protein sequence ID" value="PZO86540.1"/>
    <property type="molecule type" value="Genomic_DNA"/>
</dbReference>
<name>A0A2W4ZW74_9BACT</name>
<feature type="compositionally biased region" description="Polar residues" evidence="1">
    <location>
        <begin position="1"/>
        <end position="14"/>
    </location>
</feature>
<dbReference type="AlphaFoldDB" id="A0A2W4ZW74"/>
<dbReference type="Proteomes" id="UP000249557">
    <property type="component" value="Unassembled WGS sequence"/>
</dbReference>
<evidence type="ECO:0000313" key="3">
    <source>
        <dbReference type="Proteomes" id="UP000249557"/>
    </source>
</evidence>
<reference evidence="2 3" key="1">
    <citation type="submission" date="2017-08" db="EMBL/GenBank/DDBJ databases">
        <title>Infants hospitalized years apart are colonized by the same room-sourced microbial strains.</title>
        <authorList>
            <person name="Brooks B."/>
            <person name="Olm M.R."/>
            <person name="Firek B.A."/>
            <person name="Baker R."/>
            <person name="Thomas B.C."/>
            <person name="Morowitz M.J."/>
            <person name="Banfield J.F."/>
        </authorList>
    </citation>
    <scope>NUCLEOTIDE SEQUENCE [LARGE SCALE GENOMIC DNA]</scope>
    <source>
        <strain evidence="2">S2_018_000_R2_104</strain>
    </source>
</reference>
<feature type="region of interest" description="Disordered" evidence="1">
    <location>
        <begin position="161"/>
        <end position="185"/>
    </location>
</feature>
<organism evidence="2 3">
    <name type="scientific">Micavibrio aeruginosavorus</name>
    <dbReference type="NCBI Taxonomy" id="349221"/>
    <lineage>
        <taxon>Bacteria</taxon>
        <taxon>Pseudomonadati</taxon>
        <taxon>Bdellovibrionota</taxon>
        <taxon>Bdellovibrionia</taxon>
        <taxon>Bdellovibrionales</taxon>
        <taxon>Pseudobdellovibrionaceae</taxon>
        <taxon>Micavibrio</taxon>
    </lineage>
</organism>
<evidence type="ECO:0000256" key="1">
    <source>
        <dbReference type="SAM" id="MobiDB-lite"/>
    </source>
</evidence>
<protein>
    <submittedName>
        <fullName evidence="2">Uncharacterized protein</fullName>
    </submittedName>
</protein>